<protein>
    <submittedName>
        <fullName evidence="3">Uncharacterized protein</fullName>
    </submittedName>
</protein>
<keyword evidence="1" id="KW-0472">Membrane</keyword>
<evidence type="ECO:0000313" key="3">
    <source>
        <dbReference type="WBParaSite" id="scaffold1725_cov268.g3523"/>
    </source>
</evidence>
<organism evidence="2 3">
    <name type="scientific">Meloidogyne javanica</name>
    <name type="common">Root-knot nematode worm</name>
    <dbReference type="NCBI Taxonomy" id="6303"/>
    <lineage>
        <taxon>Eukaryota</taxon>
        <taxon>Metazoa</taxon>
        <taxon>Ecdysozoa</taxon>
        <taxon>Nematoda</taxon>
        <taxon>Chromadorea</taxon>
        <taxon>Rhabditida</taxon>
        <taxon>Tylenchina</taxon>
        <taxon>Tylenchomorpha</taxon>
        <taxon>Tylenchoidea</taxon>
        <taxon>Meloidogynidae</taxon>
        <taxon>Meloidogyninae</taxon>
        <taxon>Meloidogyne</taxon>
        <taxon>Meloidogyne incognita group</taxon>
    </lineage>
</organism>
<feature type="transmembrane region" description="Helical" evidence="1">
    <location>
        <begin position="211"/>
        <end position="229"/>
    </location>
</feature>
<proteinExistence type="predicted"/>
<accession>A0A915LR48</accession>
<keyword evidence="1" id="KW-0812">Transmembrane</keyword>
<dbReference type="Proteomes" id="UP000887561">
    <property type="component" value="Unplaced"/>
</dbReference>
<keyword evidence="1" id="KW-1133">Transmembrane helix</keyword>
<name>A0A915LR48_MELJA</name>
<feature type="transmembrane region" description="Helical" evidence="1">
    <location>
        <begin position="175"/>
        <end position="199"/>
    </location>
</feature>
<feature type="transmembrane region" description="Helical" evidence="1">
    <location>
        <begin position="72"/>
        <end position="93"/>
    </location>
</feature>
<dbReference type="AlphaFoldDB" id="A0A915LR48"/>
<evidence type="ECO:0000313" key="2">
    <source>
        <dbReference type="Proteomes" id="UP000887561"/>
    </source>
</evidence>
<dbReference type="WBParaSite" id="scaffold1725_cov268.g3523">
    <property type="protein sequence ID" value="scaffold1725_cov268.g3523"/>
    <property type="gene ID" value="scaffold1725_cov268.g3523"/>
</dbReference>
<sequence>MASVPSDINLIINKLSTIDKEKDNEINDIVKESGNDKENIIEECGGYSLLGNNNKYYVQIYNKFWPYRGLKILNWILFLLLVAGPAVTEMHSVRWSENYWPSSWETKNNSVDGSFLISQIVLAVLAYVDITESEPYPRFSWDYNSMDDEDFALGRVVTRKKEYNLFMIERRKIDIIINALINPTFTLLPLAPLLAYIYLPGFRDFGHTSVRYFWAPTIIYLITWLLYYTTLHLRYPNGQSCKAIKLSYFFFTV</sequence>
<keyword evidence="2" id="KW-1185">Reference proteome</keyword>
<reference evidence="3" key="1">
    <citation type="submission" date="2022-11" db="UniProtKB">
        <authorList>
            <consortium name="WormBaseParasite"/>
        </authorList>
    </citation>
    <scope>IDENTIFICATION</scope>
</reference>
<evidence type="ECO:0000256" key="1">
    <source>
        <dbReference type="SAM" id="Phobius"/>
    </source>
</evidence>